<dbReference type="InterPro" id="IPR010998">
    <property type="entry name" value="Integrase_recombinase_N"/>
</dbReference>
<evidence type="ECO:0000256" key="2">
    <source>
        <dbReference type="ARBA" id="ARBA00022908"/>
    </source>
</evidence>
<keyword evidence="4" id="KW-0233">DNA recombination</keyword>
<evidence type="ECO:0000256" key="5">
    <source>
        <dbReference type="PROSITE-ProRule" id="PRU01248"/>
    </source>
</evidence>
<proteinExistence type="inferred from homology"/>
<dbReference type="SUPFAM" id="SSF56349">
    <property type="entry name" value="DNA breaking-rejoining enzymes"/>
    <property type="match status" value="1"/>
</dbReference>
<evidence type="ECO:0000256" key="4">
    <source>
        <dbReference type="ARBA" id="ARBA00023172"/>
    </source>
</evidence>
<dbReference type="InterPro" id="IPR050090">
    <property type="entry name" value="Tyrosine_recombinase_XerCD"/>
</dbReference>
<dbReference type="InterPro" id="IPR025269">
    <property type="entry name" value="SAM-like_dom"/>
</dbReference>
<dbReference type="RefSeq" id="WP_183670145.1">
    <property type="nucleotide sequence ID" value="NZ_BMPB01000001.1"/>
</dbReference>
<dbReference type="EMBL" id="JACHOC010000003">
    <property type="protein sequence ID" value="MBB4621835.1"/>
    <property type="molecule type" value="Genomic_DNA"/>
</dbReference>
<evidence type="ECO:0000313" key="7">
    <source>
        <dbReference type="EMBL" id="MBB4621835.1"/>
    </source>
</evidence>
<dbReference type="PANTHER" id="PTHR30349">
    <property type="entry name" value="PHAGE INTEGRASE-RELATED"/>
    <property type="match status" value="1"/>
</dbReference>
<gene>
    <name evidence="7" type="ORF">GGQ57_001732</name>
</gene>
<organism evidence="7 8">
    <name type="scientific">Parabacteroides faecis</name>
    <dbReference type="NCBI Taxonomy" id="1217282"/>
    <lineage>
        <taxon>Bacteria</taxon>
        <taxon>Pseudomonadati</taxon>
        <taxon>Bacteroidota</taxon>
        <taxon>Bacteroidia</taxon>
        <taxon>Bacteroidales</taxon>
        <taxon>Tannerellaceae</taxon>
        <taxon>Parabacteroides</taxon>
    </lineage>
</organism>
<dbReference type="Pfam" id="PF13102">
    <property type="entry name" value="Phage_int_SAM_5"/>
    <property type="match status" value="1"/>
</dbReference>
<keyword evidence="3 5" id="KW-0238">DNA-binding</keyword>
<dbReference type="InterPro" id="IPR002104">
    <property type="entry name" value="Integrase_catalytic"/>
</dbReference>
<protein>
    <submittedName>
        <fullName evidence="7">Integrase</fullName>
    </submittedName>
</protein>
<comment type="caution">
    <text evidence="7">The sequence shown here is derived from an EMBL/GenBank/DDBJ whole genome shotgun (WGS) entry which is preliminary data.</text>
</comment>
<keyword evidence="8" id="KW-1185">Reference proteome</keyword>
<dbReference type="PROSITE" id="PS51900">
    <property type="entry name" value="CB"/>
    <property type="match status" value="1"/>
</dbReference>
<dbReference type="InterPro" id="IPR013762">
    <property type="entry name" value="Integrase-like_cat_sf"/>
</dbReference>
<dbReference type="CDD" id="cd01185">
    <property type="entry name" value="INTN1_C_like"/>
    <property type="match status" value="1"/>
</dbReference>
<evidence type="ECO:0000256" key="1">
    <source>
        <dbReference type="ARBA" id="ARBA00008857"/>
    </source>
</evidence>
<comment type="similarity">
    <text evidence="1">Belongs to the 'phage' integrase family.</text>
</comment>
<dbReference type="Gene3D" id="1.10.443.10">
    <property type="entry name" value="Intergrase catalytic core"/>
    <property type="match status" value="1"/>
</dbReference>
<name>A0ABR6KK75_9BACT</name>
<reference evidence="7 8" key="1">
    <citation type="submission" date="2020-08" db="EMBL/GenBank/DDBJ databases">
        <title>Genomic Encyclopedia of Type Strains, Phase IV (KMG-IV): sequencing the most valuable type-strain genomes for metagenomic binning, comparative biology and taxonomic classification.</title>
        <authorList>
            <person name="Goeker M."/>
        </authorList>
    </citation>
    <scope>NUCLEOTIDE SEQUENCE [LARGE SCALE GENOMIC DNA]</scope>
    <source>
        <strain evidence="7 8">DSM 102983</strain>
    </source>
</reference>
<dbReference type="InterPro" id="IPR044068">
    <property type="entry name" value="CB"/>
</dbReference>
<accession>A0ABR6KK75</accession>
<dbReference type="PANTHER" id="PTHR30349:SF64">
    <property type="entry name" value="PROPHAGE INTEGRASE INTD-RELATED"/>
    <property type="match status" value="1"/>
</dbReference>
<evidence type="ECO:0000313" key="8">
    <source>
        <dbReference type="Proteomes" id="UP000533637"/>
    </source>
</evidence>
<dbReference type="Pfam" id="PF00589">
    <property type="entry name" value="Phage_integrase"/>
    <property type="match status" value="1"/>
</dbReference>
<sequence>MTTTFFTYVDTLVKRKRKAGKYSTADLYRASSNWLLRFCGTADLSFDDITPGMIDRFCDWLLALGHLKTNSVNSYLSSFRAIYHTAVREELVPVNRLSPFAHLNLRQEETAKRALRIQAMEEIARMDLSVEPELQAARDFALFSFLACGMPFVDLAHLTHDNIVGDELVYNRCKTNVLVRVGITPGMRRLLDKYALTGNRYLFPVLLEEADGERLHEVYKQALHRYNGCLVEIGSRLSIPVYLTSYVFRHTWATEALRNDTPVAVISQALGHTSERTTRHYLAALDQSRLNSANEVITKGLDVLIGVRA</sequence>
<evidence type="ECO:0000256" key="3">
    <source>
        <dbReference type="ARBA" id="ARBA00023125"/>
    </source>
</evidence>
<evidence type="ECO:0000259" key="6">
    <source>
        <dbReference type="PROSITE" id="PS51900"/>
    </source>
</evidence>
<dbReference type="Proteomes" id="UP000533637">
    <property type="component" value="Unassembled WGS sequence"/>
</dbReference>
<dbReference type="Gene3D" id="1.10.150.130">
    <property type="match status" value="1"/>
</dbReference>
<keyword evidence="2" id="KW-0229">DNA integration</keyword>
<dbReference type="InterPro" id="IPR011010">
    <property type="entry name" value="DNA_brk_join_enz"/>
</dbReference>
<feature type="domain" description="Core-binding (CB)" evidence="6">
    <location>
        <begin position="3"/>
        <end position="87"/>
    </location>
</feature>